<protein>
    <recommendedName>
        <fullName evidence="3">Fungal N-terminal domain-containing protein</fullName>
    </recommendedName>
</protein>
<reference evidence="1 2" key="1">
    <citation type="submission" date="2020-03" db="EMBL/GenBank/DDBJ databases">
        <title>Draft Genome Sequence of Cudoniella acicularis.</title>
        <authorList>
            <person name="Buettner E."/>
            <person name="Kellner H."/>
        </authorList>
    </citation>
    <scope>NUCLEOTIDE SEQUENCE [LARGE SCALE GENOMIC DNA]</scope>
    <source>
        <strain evidence="1 2">DSM 108380</strain>
    </source>
</reference>
<dbReference type="AlphaFoldDB" id="A0A8H4R1L4"/>
<dbReference type="EMBL" id="JAAMPI010001955">
    <property type="protein sequence ID" value="KAF4621527.1"/>
    <property type="molecule type" value="Genomic_DNA"/>
</dbReference>
<comment type="caution">
    <text evidence="1">The sequence shown here is derived from an EMBL/GenBank/DDBJ whole genome shotgun (WGS) entry which is preliminary data.</text>
</comment>
<name>A0A8H4R1L4_9HELO</name>
<gene>
    <name evidence="1" type="ORF">G7Y89_g14544</name>
</gene>
<sequence>MLIQLAHNTYRNCQKVGEEYREIAYEFRSLRAVLKTLRAEVTKPNSNILKRSPVSKSQLGATVQGYEDALDSLGSMLEKYEGLGVDGRVSTGKRLWQRFRFGSKIKELGFVREKIITHTAAISVVINTIQLCAADRVETKIDKGFAEVVSHYEKLQREMFAMASSARSRERMGVTRYSLSLSNLATPGFAP</sequence>
<accession>A0A8H4R1L4</accession>
<keyword evidence="2" id="KW-1185">Reference proteome</keyword>
<evidence type="ECO:0000313" key="1">
    <source>
        <dbReference type="EMBL" id="KAF4621527.1"/>
    </source>
</evidence>
<evidence type="ECO:0000313" key="2">
    <source>
        <dbReference type="Proteomes" id="UP000566819"/>
    </source>
</evidence>
<organism evidence="1 2">
    <name type="scientific">Cudoniella acicularis</name>
    <dbReference type="NCBI Taxonomy" id="354080"/>
    <lineage>
        <taxon>Eukaryota</taxon>
        <taxon>Fungi</taxon>
        <taxon>Dikarya</taxon>
        <taxon>Ascomycota</taxon>
        <taxon>Pezizomycotina</taxon>
        <taxon>Leotiomycetes</taxon>
        <taxon>Helotiales</taxon>
        <taxon>Tricladiaceae</taxon>
        <taxon>Cudoniella</taxon>
    </lineage>
</organism>
<dbReference type="OrthoDB" id="7464126at2759"/>
<proteinExistence type="predicted"/>
<dbReference type="Proteomes" id="UP000566819">
    <property type="component" value="Unassembled WGS sequence"/>
</dbReference>
<evidence type="ECO:0008006" key="3">
    <source>
        <dbReference type="Google" id="ProtNLM"/>
    </source>
</evidence>